<evidence type="ECO:0000256" key="1">
    <source>
        <dbReference type="ARBA" id="ARBA00023015"/>
    </source>
</evidence>
<dbReference type="SUPFAM" id="SSF46894">
    <property type="entry name" value="C-terminal effector domain of the bipartite response regulators"/>
    <property type="match status" value="1"/>
</dbReference>
<sequence>MRERPPLHVPTVDGVVLGLDVAMIRAVLAVLLLGEGQRITTGRIAQALWATPPKSAMSNLRTYLARLRATLRAGSPHLATRLVTLPDSGGYLFPLTAGELDVPVFADLARRGQAQLRAGEHTAAAATLHDALTLWRGPAGQDVTATGTLAQQFADLDEQRVIATEDLFDARLAVGATAGLLQDVRALVLDQPLRDRPREQLMRTLYLAVDPAGALDAYQKARQCFGESLGIEPSRRLQLLQGAILRRDDVTLAAGPES</sequence>
<dbReference type="SUPFAM" id="SSF48452">
    <property type="entry name" value="TPR-like"/>
    <property type="match status" value="1"/>
</dbReference>
<dbReference type="InterPro" id="IPR051677">
    <property type="entry name" value="AfsR-DnrI-RedD_regulator"/>
</dbReference>
<dbReference type="Gene3D" id="1.10.10.10">
    <property type="entry name" value="Winged helix-like DNA-binding domain superfamily/Winged helix DNA-binding domain"/>
    <property type="match status" value="1"/>
</dbReference>
<proteinExistence type="predicted"/>
<evidence type="ECO:0000313" key="4">
    <source>
        <dbReference type="EMBL" id="MFC4105058.1"/>
    </source>
</evidence>
<dbReference type="InterPro" id="IPR005158">
    <property type="entry name" value="BTAD"/>
</dbReference>
<gene>
    <name evidence="4" type="ORF">ACFOX0_03775</name>
</gene>
<dbReference type="InterPro" id="IPR011990">
    <property type="entry name" value="TPR-like_helical_dom_sf"/>
</dbReference>
<reference evidence="5" key="1">
    <citation type="journal article" date="2019" name="Int. J. Syst. Evol. Microbiol.">
        <title>The Global Catalogue of Microorganisms (GCM) 10K type strain sequencing project: providing services to taxonomists for standard genome sequencing and annotation.</title>
        <authorList>
            <consortium name="The Broad Institute Genomics Platform"/>
            <consortium name="The Broad Institute Genome Sequencing Center for Infectious Disease"/>
            <person name="Wu L."/>
            <person name="Ma J."/>
        </authorList>
    </citation>
    <scope>NUCLEOTIDE SEQUENCE [LARGE SCALE GENOMIC DNA]</scope>
    <source>
        <strain evidence="5">2902at01</strain>
    </source>
</reference>
<dbReference type="Pfam" id="PF03704">
    <property type="entry name" value="BTAD"/>
    <property type="match status" value="1"/>
</dbReference>
<dbReference type="Gene3D" id="1.25.40.10">
    <property type="entry name" value="Tetratricopeptide repeat domain"/>
    <property type="match status" value="1"/>
</dbReference>
<keyword evidence="2" id="KW-0804">Transcription</keyword>
<dbReference type="PANTHER" id="PTHR35807:SF1">
    <property type="entry name" value="TRANSCRIPTIONAL REGULATOR REDD"/>
    <property type="match status" value="1"/>
</dbReference>
<protein>
    <submittedName>
        <fullName evidence="4">BTAD domain-containing putative transcriptional regulator</fullName>
    </submittedName>
</protein>
<evidence type="ECO:0000256" key="2">
    <source>
        <dbReference type="ARBA" id="ARBA00023163"/>
    </source>
</evidence>
<keyword evidence="5" id="KW-1185">Reference proteome</keyword>
<evidence type="ECO:0000313" key="5">
    <source>
        <dbReference type="Proteomes" id="UP001595868"/>
    </source>
</evidence>
<name>A0ABV8KGB3_9ACTN</name>
<dbReference type="EMBL" id="JBHSBN010000002">
    <property type="protein sequence ID" value="MFC4105058.1"/>
    <property type="molecule type" value="Genomic_DNA"/>
</dbReference>
<keyword evidence="1" id="KW-0805">Transcription regulation</keyword>
<dbReference type="Proteomes" id="UP001595868">
    <property type="component" value="Unassembled WGS sequence"/>
</dbReference>
<organism evidence="4 5">
    <name type="scientific">Micromonospora zhanjiangensis</name>
    <dbReference type="NCBI Taxonomy" id="1522057"/>
    <lineage>
        <taxon>Bacteria</taxon>
        <taxon>Bacillati</taxon>
        <taxon>Actinomycetota</taxon>
        <taxon>Actinomycetes</taxon>
        <taxon>Micromonosporales</taxon>
        <taxon>Micromonosporaceae</taxon>
        <taxon>Micromonospora</taxon>
    </lineage>
</organism>
<accession>A0ABV8KGB3</accession>
<evidence type="ECO:0000259" key="3">
    <source>
        <dbReference type="SMART" id="SM01043"/>
    </source>
</evidence>
<dbReference type="PANTHER" id="PTHR35807">
    <property type="entry name" value="TRANSCRIPTIONAL REGULATOR REDD-RELATED"/>
    <property type="match status" value="1"/>
</dbReference>
<comment type="caution">
    <text evidence="4">The sequence shown here is derived from an EMBL/GenBank/DDBJ whole genome shotgun (WGS) entry which is preliminary data.</text>
</comment>
<dbReference type="InterPro" id="IPR016032">
    <property type="entry name" value="Sig_transdc_resp-reg_C-effctor"/>
</dbReference>
<feature type="domain" description="Bacterial transcriptional activator" evidence="3">
    <location>
        <begin position="100"/>
        <end position="245"/>
    </location>
</feature>
<dbReference type="InterPro" id="IPR036388">
    <property type="entry name" value="WH-like_DNA-bd_sf"/>
</dbReference>
<dbReference type="CDD" id="cd15831">
    <property type="entry name" value="BTAD"/>
    <property type="match status" value="1"/>
</dbReference>
<dbReference type="SMART" id="SM01043">
    <property type="entry name" value="BTAD"/>
    <property type="match status" value="1"/>
</dbReference>